<feature type="active site" evidence="3">
    <location>
        <position position="140"/>
    </location>
</feature>
<feature type="domain" description="RNA-binding S4" evidence="6">
    <location>
        <begin position="16"/>
        <end position="81"/>
    </location>
</feature>
<dbReference type="PANTHER" id="PTHR21600:SF44">
    <property type="entry name" value="RIBOSOMAL LARGE SUBUNIT PSEUDOURIDINE SYNTHASE D"/>
    <property type="match status" value="1"/>
</dbReference>
<dbReference type="GO" id="GO:0000455">
    <property type="term" value="P:enzyme-directed rRNA pseudouridine synthesis"/>
    <property type="evidence" value="ECO:0007669"/>
    <property type="project" value="TreeGrafter"/>
</dbReference>
<dbReference type="PANTHER" id="PTHR21600">
    <property type="entry name" value="MITOCHONDRIAL RNA PSEUDOURIDINE SYNTHASE"/>
    <property type="match status" value="1"/>
</dbReference>
<keyword evidence="8" id="KW-1185">Reference proteome</keyword>
<dbReference type="CDD" id="cd02869">
    <property type="entry name" value="PseudoU_synth_RluA_like"/>
    <property type="match status" value="1"/>
</dbReference>
<dbReference type="EC" id="5.4.99.-" evidence="5"/>
<proteinExistence type="inferred from homology"/>
<organism evidence="7 8">
    <name type="scientific">Persephonella hydrogeniphila</name>
    <dbReference type="NCBI Taxonomy" id="198703"/>
    <lineage>
        <taxon>Bacteria</taxon>
        <taxon>Pseudomonadati</taxon>
        <taxon>Aquificota</taxon>
        <taxon>Aquificia</taxon>
        <taxon>Aquificales</taxon>
        <taxon>Hydrogenothermaceae</taxon>
        <taxon>Persephonella</taxon>
    </lineage>
</organism>
<name>A0A285MYD8_9AQUI</name>
<dbReference type="EMBL" id="OBEI01000001">
    <property type="protein sequence ID" value="SNZ02205.1"/>
    <property type="molecule type" value="Genomic_DNA"/>
</dbReference>
<evidence type="ECO:0000256" key="3">
    <source>
        <dbReference type="PIRSR" id="PIRSR606225-1"/>
    </source>
</evidence>
<sequence>MEREELRFTVEEDKGKRLDQFLSKVYPEFSRSYYQKLIKDGLVYIDGKQIKKPSTKLKEKQEVRLIIPPPEKLEVKPENIPLKVYYEDKDIAVIYKPPGMVVHPSPGHTSGTVVNALLYHFGNISQYGGRERAGIVHRLDKDTAGLMVVAKSEFAHKELQKQFQNRTVDKRYKAIVVGIVKKDHGLIDLPIGRSIYNRQKMGTTATNLRDALTEYWTEKRWEEHNLTLVDIKLHTGRTHQIRVHFSEIGHPLLNDKVYGFKKSALRSELAKKFSEELDFHALVAYRISFQHPRSGEKIDIKLEKMPEPIESYLSIFSAVTTTKEPSP</sequence>
<dbReference type="SUPFAM" id="SSF55174">
    <property type="entry name" value="Alpha-L RNA-binding motif"/>
    <property type="match status" value="1"/>
</dbReference>
<dbReference type="AlphaFoldDB" id="A0A285MYD8"/>
<comment type="catalytic activity">
    <reaction evidence="5">
        <text>a uridine in RNA = a pseudouridine in RNA</text>
        <dbReference type="Rhea" id="RHEA:48348"/>
        <dbReference type="Rhea" id="RHEA-COMP:12068"/>
        <dbReference type="Rhea" id="RHEA-COMP:12069"/>
        <dbReference type="ChEBI" id="CHEBI:65314"/>
        <dbReference type="ChEBI" id="CHEBI:65315"/>
    </reaction>
</comment>
<gene>
    <name evidence="7" type="ORF">SAMN06265182_0049</name>
</gene>
<evidence type="ECO:0000256" key="1">
    <source>
        <dbReference type="ARBA" id="ARBA00010876"/>
    </source>
</evidence>
<dbReference type="SUPFAM" id="SSF55120">
    <property type="entry name" value="Pseudouridine synthase"/>
    <property type="match status" value="1"/>
</dbReference>
<dbReference type="InterPro" id="IPR036986">
    <property type="entry name" value="S4_RNA-bd_sf"/>
</dbReference>
<dbReference type="OrthoDB" id="9807829at2"/>
<dbReference type="InterPro" id="IPR006225">
    <property type="entry name" value="PsdUridine_synth_RluC/D"/>
</dbReference>
<evidence type="ECO:0000256" key="5">
    <source>
        <dbReference type="RuleBase" id="RU362028"/>
    </source>
</evidence>
<dbReference type="CDD" id="cd00165">
    <property type="entry name" value="S4"/>
    <property type="match status" value="1"/>
</dbReference>
<dbReference type="Gene3D" id="3.30.2350.10">
    <property type="entry name" value="Pseudouridine synthase"/>
    <property type="match status" value="1"/>
</dbReference>
<comment type="similarity">
    <text evidence="1 5">Belongs to the pseudouridine synthase RluA family.</text>
</comment>
<dbReference type="InterPro" id="IPR050188">
    <property type="entry name" value="RluA_PseudoU_synthase"/>
</dbReference>
<evidence type="ECO:0000256" key="2">
    <source>
        <dbReference type="ARBA" id="ARBA00023235"/>
    </source>
</evidence>
<keyword evidence="2 5" id="KW-0413">Isomerase</keyword>
<dbReference type="Pfam" id="PF01479">
    <property type="entry name" value="S4"/>
    <property type="match status" value="1"/>
</dbReference>
<keyword evidence="4" id="KW-0694">RNA-binding</keyword>
<dbReference type="SMART" id="SM00363">
    <property type="entry name" value="S4"/>
    <property type="match status" value="1"/>
</dbReference>
<evidence type="ECO:0000259" key="6">
    <source>
        <dbReference type="SMART" id="SM00363"/>
    </source>
</evidence>
<dbReference type="Proteomes" id="UP000219036">
    <property type="component" value="Unassembled WGS sequence"/>
</dbReference>
<dbReference type="RefSeq" id="WP_096999262.1">
    <property type="nucleotide sequence ID" value="NZ_OBEI01000001.1"/>
</dbReference>
<dbReference type="InterPro" id="IPR006145">
    <property type="entry name" value="PsdUridine_synth_RsuA/RluA"/>
</dbReference>
<dbReference type="InterPro" id="IPR020103">
    <property type="entry name" value="PsdUridine_synth_cat_dom_sf"/>
</dbReference>
<dbReference type="NCBIfam" id="TIGR00005">
    <property type="entry name" value="rluA_subfam"/>
    <property type="match status" value="1"/>
</dbReference>
<evidence type="ECO:0000313" key="8">
    <source>
        <dbReference type="Proteomes" id="UP000219036"/>
    </source>
</evidence>
<dbReference type="PROSITE" id="PS01129">
    <property type="entry name" value="PSI_RLU"/>
    <property type="match status" value="1"/>
</dbReference>
<dbReference type="GO" id="GO:0120159">
    <property type="term" value="F:rRNA pseudouridine synthase activity"/>
    <property type="evidence" value="ECO:0007669"/>
    <property type="project" value="UniProtKB-ARBA"/>
</dbReference>
<dbReference type="GO" id="GO:0003723">
    <property type="term" value="F:RNA binding"/>
    <property type="evidence" value="ECO:0007669"/>
    <property type="project" value="UniProtKB-KW"/>
</dbReference>
<dbReference type="InterPro" id="IPR006224">
    <property type="entry name" value="PsdUridine_synth_RluA-like_CS"/>
</dbReference>
<protein>
    <recommendedName>
        <fullName evidence="5">Pseudouridine synthase</fullName>
        <ecNumber evidence="5">5.4.99.-</ecNumber>
    </recommendedName>
</protein>
<dbReference type="PROSITE" id="PS50889">
    <property type="entry name" value="S4"/>
    <property type="match status" value="1"/>
</dbReference>
<dbReference type="Pfam" id="PF00849">
    <property type="entry name" value="PseudoU_synth_2"/>
    <property type="match status" value="1"/>
</dbReference>
<evidence type="ECO:0000256" key="4">
    <source>
        <dbReference type="PROSITE-ProRule" id="PRU00182"/>
    </source>
</evidence>
<reference evidence="8" key="1">
    <citation type="submission" date="2017-09" db="EMBL/GenBank/DDBJ databases">
        <authorList>
            <person name="Varghese N."/>
            <person name="Submissions S."/>
        </authorList>
    </citation>
    <scope>NUCLEOTIDE SEQUENCE [LARGE SCALE GENOMIC DNA]</scope>
    <source>
        <strain evidence="8">DSM 15103</strain>
    </source>
</reference>
<evidence type="ECO:0000313" key="7">
    <source>
        <dbReference type="EMBL" id="SNZ02205.1"/>
    </source>
</evidence>
<dbReference type="Gene3D" id="3.10.290.10">
    <property type="entry name" value="RNA-binding S4 domain"/>
    <property type="match status" value="1"/>
</dbReference>
<dbReference type="InterPro" id="IPR002942">
    <property type="entry name" value="S4_RNA-bd"/>
</dbReference>
<comment type="function">
    <text evidence="5">Responsible for synthesis of pseudouridine from uracil.</text>
</comment>
<accession>A0A285MYD8</accession>